<dbReference type="Pfam" id="PF00520">
    <property type="entry name" value="Ion_trans"/>
    <property type="match status" value="1"/>
</dbReference>
<feature type="transmembrane region" description="Helical" evidence="5">
    <location>
        <begin position="686"/>
        <end position="709"/>
    </location>
</feature>
<gene>
    <name evidence="7" type="ORF">MCOR_58223</name>
</gene>
<keyword evidence="2 5" id="KW-0812">Transmembrane</keyword>
<dbReference type="EMBL" id="CACVKT020010431">
    <property type="protein sequence ID" value="CAC5426525.1"/>
    <property type="molecule type" value="Genomic_DNA"/>
</dbReference>
<keyword evidence="8" id="KW-1185">Reference proteome</keyword>
<comment type="subcellular location">
    <subcellularLocation>
        <location evidence="1">Membrane</location>
        <topology evidence="1">Multi-pass membrane protein</topology>
    </subcellularLocation>
</comment>
<dbReference type="GO" id="GO:0030001">
    <property type="term" value="P:metal ion transport"/>
    <property type="evidence" value="ECO:0007669"/>
    <property type="project" value="TreeGrafter"/>
</dbReference>
<dbReference type="AlphaFoldDB" id="A0A6J8F4F4"/>
<feature type="transmembrane region" description="Helical" evidence="5">
    <location>
        <begin position="495"/>
        <end position="519"/>
    </location>
</feature>
<protein>
    <recommendedName>
        <fullName evidence="6">Ion transport domain-containing protein</fullName>
    </recommendedName>
</protein>
<feature type="transmembrane region" description="Helical" evidence="5">
    <location>
        <begin position="730"/>
        <end position="756"/>
    </location>
</feature>
<dbReference type="PANTHER" id="PTHR13800">
    <property type="entry name" value="TRANSIENT RECEPTOR POTENTIAL CATION CHANNEL, SUBFAMILY M, MEMBER 6"/>
    <property type="match status" value="1"/>
</dbReference>
<organism evidence="7 8">
    <name type="scientific">Mytilus coruscus</name>
    <name type="common">Sea mussel</name>
    <dbReference type="NCBI Taxonomy" id="42192"/>
    <lineage>
        <taxon>Eukaryota</taxon>
        <taxon>Metazoa</taxon>
        <taxon>Spiralia</taxon>
        <taxon>Lophotrochozoa</taxon>
        <taxon>Mollusca</taxon>
        <taxon>Bivalvia</taxon>
        <taxon>Autobranchia</taxon>
        <taxon>Pteriomorphia</taxon>
        <taxon>Mytilida</taxon>
        <taxon>Mytiloidea</taxon>
        <taxon>Mytilidae</taxon>
        <taxon>Mytilinae</taxon>
        <taxon>Mytilus</taxon>
    </lineage>
</organism>
<feature type="transmembrane region" description="Helical" evidence="5">
    <location>
        <begin position="561"/>
        <end position="578"/>
    </location>
</feature>
<evidence type="ECO:0000259" key="6">
    <source>
        <dbReference type="Pfam" id="PF00520"/>
    </source>
</evidence>
<evidence type="ECO:0000256" key="3">
    <source>
        <dbReference type="ARBA" id="ARBA00022989"/>
    </source>
</evidence>
<evidence type="ECO:0000256" key="2">
    <source>
        <dbReference type="ARBA" id="ARBA00022692"/>
    </source>
</evidence>
<evidence type="ECO:0000256" key="4">
    <source>
        <dbReference type="ARBA" id="ARBA00023136"/>
    </source>
</evidence>
<dbReference type="GO" id="GO:0005886">
    <property type="term" value="C:plasma membrane"/>
    <property type="evidence" value="ECO:0007669"/>
    <property type="project" value="TreeGrafter"/>
</dbReference>
<dbReference type="PANTHER" id="PTHR13800:SF1">
    <property type="entry name" value="TRANSIENT RECEPTOR POTENTIAL CATION CHANNEL TRPM"/>
    <property type="match status" value="1"/>
</dbReference>
<dbReference type="OrthoDB" id="9994106at2759"/>
<feature type="transmembrane region" description="Helical" evidence="5">
    <location>
        <begin position="463"/>
        <end position="483"/>
    </location>
</feature>
<keyword evidence="4 5" id="KW-0472">Membrane</keyword>
<feature type="transmembrane region" description="Helical" evidence="5">
    <location>
        <begin position="420"/>
        <end position="442"/>
    </location>
</feature>
<name>A0A6J8F4F4_MYTCO</name>
<proteinExistence type="predicted"/>
<feature type="domain" description="Ion transport" evidence="6">
    <location>
        <begin position="467"/>
        <end position="715"/>
    </location>
</feature>
<keyword evidence="3 5" id="KW-1133">Transmembrane helix</keyword>
<evidence type="ECO:0000313" key="7">
    <source>
        <dbReference type="EMBL" id="CAC5426525.1"/>
    </source>
</evidence>
<reference evidence="7 8" key="1">
    <citation type="submission" date="2020-06" db="EMBL/GenBank/DDBJ databases">
        <authorList>
            <person name="Li R."/>
            <person name="Bekaert M."/>
        </authorList>
    </citation>
    <scope>NUCLEOTIDE SEQUENCE [LARGE SCALE GENOMIC DNA]</scope>
    <source>
        <strain evidence="8">wild</strain>
    </source>
</reference>
<evidence type="ECO:0000313" key="8">
    <source>
        <dbReference type="Proteomes" id="UP000507470"/>
    </source>
</evidence>
<feature type="transmembrane region" description="Helical" evidence="5">
    <location>
        <begin position="598"/>
        <end position="619"/>
    </location>
</feature>
<evidence type="ECO:0000256" key="1">
    <source>
        <dbReference type="ARBA" id="ARBA00004141"/>
    </source>
</evidence>
<evidence type="ECO:0000256" key="5">
    <source>
        <dbReference type="SAM" id="Phobius"/>
    </source>
</evidence>
<dbReference type="InterPro" id="IPR050927">
    <property type="entry name" value="TRPM"/>
</dbReference>
<sequence>MKFMYEIIEFANNTKLPCHIVGETVLFQSGSTNMSNIHAKTERKTIEKLKEKGFTLPGNGNTKYDIDMINYFKQTEKRDVLPIIISFENGKMTSDVQALLATSTTYQMPTICLKKSTHDVFWSREKNDKRSKIEYKKDNKQNKKPSSELGPMLDNIQYTSKFRADYDACIMNICNLMIRVCLKEVLSTEGQYVAYYTALSTYLLEKGKWSIYKQCMKRFFKERYLEYMNEERFASNSELFNRELESNGLLFLTLITNSCSDEALKLLEKGDVGIHHILIGCVLLDDDINSWKTPIVVKEKLQRYKSAFTERAIAITSIIYWQYKQNEEDALKDEQREEDALKDEQIADNALHLTPICKREEETTSEENRLCNNINHAERLLLNHGYLRDAITTENNLFLTNETVKTILNKKWYGTENINLLTMFLFIVLAVIHPLVLPFLMINLERRPLQWLYKMYQLPFLKVVIQMLGFLVVIVAYAYMLLFDYNDDGITSTDWFIIVWMVSFLVDEIKQVMIALIRGQKKNYASDWRNILDWLFIVGYTSGMLVKAGKGSGFKNTSKCLLLSTFMLLCIRVLNLCCMTEFLGPKLVIIRKMIKQTVSFMTIITVIMVWYSVSLYALLYPNSEISWAEIENIMSNGYWVLFGELNLDAETLTEPDCTFNRTIYESGVLQRCPTTLGVHLAPYLKAFYGLIAVILLMNLLIALYSDAFNVVQQESEAYWRKIQLNFLEKYCIKTAFPTHLQILALPGTIVSFLWFWCLCTFRKCGRRPADSYKTLSLNDQPMVVRAFLYEANYDIKLESTYSAEQNGVQSASGKIDLSAIDAITTKIQLEKIEETIEDIKKTTKIKLEKMQETIGDMTKTTICQMKEMKTIEDITKTLRDRQQEMDSVMKKFIKEKWKL</sequence>
<accession>A0A6J8F4F4</accession>
<dbReference type="Proteomes" id="UP000507470">
    <property type="component" value="Unassembled WGS sequence"/>
</dbReference>
<dbReference type="InterPro" id="IPR005821">
    <property type="entry name" value="Ion_trans_dom"/>
</dbReference>
<dbReference type="GO" id="GO:0005261">
    <property type="term" value="F:monoatomic cation channel activity"/>
    <property type="evidence" value="ECO:0007669"/>
    <property type="project" value="TreeGrafter"/>
</dbReference>